<gene>
    <name evidence="1" type="ORF">EXIGLDRAFT_736365</name>
</gene>
<accession>A0A165JFB9</accession>
<feature type="non-terminal residue" evidence="1">
    <location>
        <position position="166"/>
    </location>
</feature>
<reference evidence="1 2" key="1">
    <citation type="journal article" date="2016" name="Mol. Biol. Evol.">
        <title>Comparative Genomics of Early-Diverging Mushroom-Forming Fungi Provides Insights into the Origins of Lignocellulose Decay Capabilities.</title>
        <authorList>
            <person name="Nagy L.G."/>
            <person name="Riley R."/>
            <person name="Tritt A."/>
            <person name="Adam C."/>
            <person name="Daum C."/>
            <person name="Floudas D."/>
            <person name="Sun H."/>
            <person name="Yadav J.S."/>
            <person name="Pangilinan J."/>
            <person name="Larsson K.H."/>
            <person name="Matsuura K."/>
            <person name="Barry K."/>
            <person name="Labutti K."/>
            <person name="Kuo R."/>
            <person name="Ohm R.A."/>
            <person name="Bhattacharya S.S."/>
            <person name="Shirouzu T."/>
            <person name="Yoshinaga Y."/>
            <person name="Martin F.M."/>
            <person name="Grigoriev I.V."/>
            <person name="Hibbett D.S."/>
        </authorList>
    </citation>
    <scope>NUCLEOTIDE SEQUENCE [LARGE SCALE GENOMIC DNA]</scope>
    <source>
        <strain evidence="1 2">HHB12029</strain>
    </source>
</reference>
<evidence type="ECO:0000313" key="1">
    <source>
        <dbReference type="EMBL" id="KZV94762.1"/>
    </source>
</evidence>
<evidence type="ECO:0000313" key="2">
    <source>
        <dbReference type="Proteomes" id="UP000077266"/>
    </source>
</evidence>
<dbReference type="InParanoid" id="A0A165JFB9"/>
<organism evidence="1 2">
    <name type="scientific">Exidia glandulosa HHB12029</name>
    <dbReference type="NCBI Taxonomy" id="1314781"/>
    <lineage>
        <taxon>Eukaryota</taxon>
        <taxon>Fungi</taxon>
        <taxon>Dikarya</taxon>
        <taxon>Basidiomycota</taxon>
        <taxon>Agaricomycotina</taxon>
        <taxon>Agaricomycetes</taxon>
        <taxon>Auriculariales</taxon>
        <taxon>Exidiaceae</taxon>
        <taxon>Exidia</taxon>
    </lineage>
</organism>
<name>A0A165JFB9_EXIGL</name>
<keyword evidence="2" id="KW-1185">Reference proteome</keyword>
<protein>
    <submittedName>
        <fullName evidence="1">Uncharacterized protein</fullName>
    </submittedName>
</protein>
<sequence length="166" mass="18571">MATAVQPDYKRLIRQARAFVEQLQPTPTFPEPWPCNICFPAFAASLDDAAHEHLSAKCPEFYDSIMTVALHEPVLDGKQRMTLSATILAFQALGCRNCAGRPGEYVDIYASKESPAFDEVYNDCCITIAACLVPPEDVASHLRMRKRPFRIGYWPNSPERLLPLGL</sequence>
<proteinExistence type="predicted"/>
<dbReference type="EMBL" id="KV425967">
    <property type="protein sequence ID" value="KZV94762.1"/>
    <property type="molecule type" value="Genomic_DNA"/>
</dbReference>
<dbReference type="Proteomes" id="UP000077266">
    <property type="component" value="Unassembled WGS sequence"/>
</dbReference>
<dbReference type="AlphaFoldDB" id="A0A165JFB9"/>